<evidence type="ECO:0000256" key="3">
    <source>
        <dbReference type="RuleBase" id="RU000524"/>
    </source>
</evidence>
<protein>
    <recommendedName>
        <fullName evidence="3">Single-stranded DNA-binding protein</fullName>
    </recommendedName>
</protein>
<dbReference type="Proteomes" id="UP000282759">
    <property type="component" value="Unassembled WGS sequence"/>
</dbReference>
<dbReference type="GO" id="GO:0003697">
    <property type="term" value="F:single-stranded DNA binding"/>
    <property type="evidence" value="ECO:0007669"/>
    <property type="project" value="InterPro"/>
</dbReference>
<dbReference type="Pfam" id="PF00436">
    <property type="entry name" value="SSB"/>
    <property type="match status" value="1"/>
</dbReference>
<evidence type="ECO:0000313" key="4">
    <source>
        <dbReference type="EMBL" id="RVU02450.1"/>
    </source>
</evidence>
<dbReference type="GO" id="GO:0006260">
    <property type="term" value="P:DNA replication"/>
    <property type="evidence" value="ECO:0007669"/>
    <property type="project" value="InterPro"/>
</dbReference>
<evidence type="ECO:0000313" key="5">
    <source>
        <dbReference type="Proteomes" id="UP000282759"/>
    </source>
</evidence>
<accession>A0A437MXQ9</accession>
<dbReference type="RefSeq" id="WP_127702826.1">
    <property type="nucleotide sequence ID" value="NZ_SACK01000001.1"/>
</dbReference>
<dbReference type="InterPro" id="IPR012340">
    <property type="entry name" value="NA-bd_OB-fold"/>
</dbReference>
<dbReference type="NCBIfam" id="TIGR00621">
    <property type="entry name" value="ssb"/>
    <property type="match status" value="1"/>
</dbReference>
<evidence type="ECO:0000256" key="2">
    <source>
        <dbReference type="PROSITE-ProRule" id="PRU00252"/>
    </source>
</evidence>
<organism evidence="4 5">
    <name type="scientific">Mucilaginibacter limnophilus</name>
    <dbReference type="NCBI Taxonomy" id="1932778"/>
    <lineage>
        <taxon>Bacteria</taxon>
        <taxon>Pseudomonadati</taxon>
        <taxon>Bacteroidota</taxon>
        <taxon>Sphingobacteriia</taxon>
        <taxon>Sphingobacteriales</taxon>
        <taxon>Sphingobacteriaceae</taxon>
        <taxon>Mucilaginibacter</taxon>
    </lineage>
</organism>
<dbReference type="SUPFAM" id="SSF50249">
    <property type="entry name" value="Nucleic acid-binding proteins"/>
    <property type="match status" value="1"/>
</dbReference>
<sequence length="108" mass="12740">MNSGLNKVYLVGYVTREPRWHHFKNNRYLCFTIATAEVIKSQSGINNHEELHNIKIEADKMSHERHFPSRGDMVYIQGKLHTYSFVDESNVKRYKTDVMVINIEPFKP</sequence>
<comment type="caution">
    <text evidence="4">The sequence shown here is derived from an EMBL/GenBank/DDBJ whole genome shotgun (WGS) entry which is preliminary data.</text>
</comment>
<dbReference type="AlphaFoldDB" id="A0A437MXQ9"/>
<dbReference type="InterPro" id="IPR000424">
    <property type="entry name" value="Primosome_PriB/ssb"/>
</dbReference>
<keyword evidence="5" id="KW-1185">Reference proteome</keyword>
<dbReference type="Gene3D" id="2.40.50.140">
    <property type="entry name" value="Nucleic acid-binding proteins"/>
    <property type="match status" value="1"/>
</dbReference>
<dbReference type="PROSITE" id="PS50935">
    <property type="entry name" value="SSB"/>
    <property type="match status" value="1"/>
</dbReference>
<dbReference type="EMBL" id="SACK01000001">
    <property type="protein sequence ID" value="RVU02450.1"/>
    <property type="molecule type" value="Genomic_DNA"/>
</dbReference>
<dbReference type="OrthoDB" id="798399at2"/>
<gene>
    <name evidence="4" type="primary">ssb</name>
    <name evidence="4" type="ORF">EOD41_00485</name>
</gene>
<proteinExistence type="predicted"/>
<name>A0A437MXQ9_9SPHI</name>
<keyword evidence="1 2" id="KW-0238">DNA-binding</keyword>
<dbReference type="InterPro" id="IPR011344">
    <property type="entry name" value="ssDNA-bd"/>
</dbReference>
<dbReference type="CDD" id="cd04496">
    <property type="entry name" value="SSB_OBF"/>
    <property type="match status" value="1"/>
</dbReference>
<evidence type="ECO:0000256" key="1">
    <source>
        <dbReference type="ARBA" id="ARBA00023125"/>
    </source>
</evidence>
<reference evidence="4 5" key="1">
    <citation type="submission" date="2019-01" db="EMBL/GenBank/DDBJ databases">
        <authorList>
            <person name="Chen W.-M."/>
        </authorList>
    </citation>
    <scope>NUCLEOTIDE SEQUENCE [LARGE SCALE GENOMIC DNA]</scope>
    <source>
        <strain evidence="4 5">YBJ-36</strain>
    </source>
</reference>